<organism evidence="1 2">
    <name type="scientific">Massarina eburnea CBS 473.64</name>
    <dbReference type="NCBI Taxonomy" id="1395130"/>
    <lineage>
        <taxon>Eukaryota</taxon>
        <taxon>Fungi</taxon>
        <taxon>Dikarya</taxon>
        <taxon>Ascomycota</taxon>
        <taxon>Pezizomycotina</taxon>
        <taxon>Dothideomycetes</taxon>
        <taxon>Pleosporomycetidae</taxon>
        <taxon>Pleosporales</taxon>
        <taxon>Massarineae</taxon>
        <taxon>Massarinaceae</taxon>
        <taxon>Massarina</taxon>
    </lineage>
</organism>
<proteinExistence type="predicted"/>
<evidence type="ECO:0000313" key="2">
    <source>
        <dbReference type="Proteomes" id="UP000799753"/>
    </source>
</evidence>
<dbReference type="Proteomes" id="UP000799753">
    <property type="component" value="Unassembled WGS sequence"/>
</dbReference>
<reference evidence="1" key="1">
    <citation type="journal article" date="2020" name="Stud. Mycol.">
        <title>101 Dothideomycetes genomes: a test case for predicting lifestyles and emergence of pathogens.</title>
        <authorList>
            <person name="Haridas S."/>
            <person name="Albert R."/>
            <person name="Binder M."/>
            <person name="Bloem J."/>
            <person name="Labutti K."/>
            <person name="Salamov A."/>
            <person name="Andreopoulos B."/>
            <person name="Baker S."/>
            <person name="Barry K."/>
            <person name="Bills G."/>
            <person name="Bluhm B."/>
            <person name="Cannon C."/>
            <person name="Castanera R."/>
            <person name="Culley D."/>
            <person name="Daum C."/>
            <person name="Ezra D."/>
            <person name="Gonzalez J."/>
            <person name="Henrissat B."/>
            <person name="Kuo A."/>
            <person name="Liang C."/>
            <person name="Lipzen A."/>
            <person name="Lutzoni F."/>
            <person name="Magnuson J."/>
            <person name="Mondo S."/>
            <person name="Nolan M."/>
            <person name="Ohm R."/>
            <person name="Pangilinan J."/>
            <person name="Park H.-J."/>
            <person name="Ramirez L."/>
            <person name="Alfaro M."/>
            <person name="Sun H."/>
            <person name="Tritt A."/>
            <person name="Yoshinaga Y."/>
            <person name="Zwiers L.-H."/>
            <person name="Turgeon B."/>
            <person name="Goodwin S."/>
            <person name="Spatafora J."/>
            <person name="Crous P."/>
            <person name="Grigoriev I."/>
        </authorList>
    </citation>
    <scope>NUCLEOTIDE SEQUENCE</scope>
    <source>
        <strain evidence="1">CBS 473.64</strain>
    </source>
</reference>
<dbReference type="EMBL" id="MU006799">
    <property type="protein sequence ID" value="KAF2636321.1"/>
    <property type="molecule type" value="Genomic_DNA"/>
</dbReference>
<accession>A0A6A6RNZ5</accession>
<gene>
    <name evidence="1" type="ORF">P280DRAFT_155501</name>
</gene>
<keyword evidence="2" id="KW-1185">Reference proteome</keyword>
<evidence type="ECO:0000313" key="1">
    <source>
        <dbReference type="EMBL" id="KAF2636321.1"/>
    </source>
</evidence>
<dbReference type="AlphaFoldDB" id="A0A6A6RNZ5"/>
<sequence>MKKLAIAKQTTNPSFILPTPLAGLTTPVLAFRSLRRTKACIRPSLMTFPIPSVTAADTIGFAWATRRKSSNAHQVPNALMRGRCDQPMKRLVLREESRQRLYPALGHRS</sequence>
<protein>
    <submittedName>
        <fullName evidence="1">Uncharacterized protein</fullName>
    </submittedName>
</protein>
<name>A0A6A6RNZ5_9PLEO</name>